<organism evidence="6 7">
    <name type="scientific">Mariprofundus aestuarium</name>
    <dbReference type="NCBI Taxonomy" id="1921086"/>
    <lineage>
        <taxon>Bacteria</taxon>
        <taxon>Pseudomonadati</taxon>
        <taxon>Pseudomonadota</taxon>
        <taxon>Candidatius Mariprofundia</taxon>
        <taxon>Mariprofundales</taxon>
        <taxon>Mariprofundaceae</taxon>
        <taxon>Mariprofundus</taxon>
    </lineage>
</organism>
<dbReference type="KEGG" id="maes:Ga0123461_2243"/>
<feature type="transmembrane region" description="Helical" evidence="5">
    <location>
        <begin position="9"/>
        <end position="28"/>
    </location>
</feature>
<dbReference type="EMBL" id="CP018799">
    <property type="protein sequence ID" value="ATX80648.1"/>
    <property type="molecule type" value="Genomic_DNA"/>
</dbReference>
<evidence type="ECO:0000313" key="6">
    <source>
        <dbReference type="EMBL" id="ATX80648.1"/>
    </source>
</evidence>
<feature type="transmembrane region" description="Helical" evidence="5">
    <location>
        <begin position="92"/>
        <end position="110"/>
    </location>
</feature>
<dbReference type="InterPro" id="IPR004710">
    <property type="entry name" value="Bilac:Na_transpt"/>
</dbReference>
<protein>
    <submittedName>
        <fullName evidence="6">Bile acid:Na+ symporter, BASS family</fullName>
    </submittedName>
</protein>
<dbReference type="InterPro" id="IPR038770">
    <property type="entry name" value="Na+/solute_symporter_sf"/>
</dbReference>
<keyword evidence="7" id="KW-1185">Reference proteome</keyword>
<evidence type="ECO:0000256" key="1">
    <source>
        <dbReference type="ARBA" id="ARBA00004141"/>
    </source>
</evidence>
<keyword evidence="2 5" id="KW-0812">Transmembrane</keyword>
<gene>
    <name evidence="6" type="ORF">Ga0123461_2243</name>
</gene>
<accession>A0A2K8L048</accession>
<keyword evidence="3 5" id="KW-1133">Transmembrane helix</keyword>
<feature type="transmembrane region" description="Helical" evidence="5">
    <location>
        <begin position="160"/>
        <end position="180"/>
    </location>
</feature>
<evidence type="ECO:0000256" key="5">
    <source>
        <dbReference type="SAM" id="Phobius"/>
    </source>
</evidence>
<proteinExistence type="predicted"/>
<reference evidence="6 7" key="1">
    <citation type="submission" date="2016-12" db="EMBL/GenBank/DDBJ databases">
        <title>Isolation and genomic insights into novel planktonic Zetaproteobacteria from stratified waters of the Chesapeake Bay.</title>
        <authorList>
            <person name="McAllister S.M."/>
            <person name="Kato S."/>
            <person name="Chan C.S."/>
            <person name="Chiu B.K."/>
            <person name="Field E.K."/>
        </authorList>
    </citation>
    <scope>NUCLEOTIDE SEQUENCE [LARGE SCALE GENOMIC DNA]</scope>
    <source>
        <strain evidence="6 7">CP-5</strain>
    </source>
</reference>
<dbReference type="GO" id="GO:0016020">
    <property type="term" value="C:membrane"/>
    <property type="evidence" value="ECO:0007669"/>
    <property type="project" value="UniProtKB-SubCell"/>
</dbReference>
<sequence>MPWQLLSRNLAPLTLVAACAAYFYPPAFLIFKDYFLWFFGATMFALGLVMKPEEAKEALSRPLTIFIGVGAQFTVMPALGFAAASICVWQGVSPAMALGFIIVGCAPGAMASNVICYLLGGAVAFSIAMTMLATTLSPLLTPLLVEFLGGVFMDIPFWPMMQTIVTVVVLPLTVGMIIHHRLPQYQVHYERIAPDLAALAIIIICSYAVAANQERIEQTPWIIFLLVVILNAGGYLAGWIIAGLCKFERRYQITLAIEIGMQNAGLGVALALKHFEPETALAGALFAVWCILTAAGLSRWKKIKESEPIPAI</sequence>
<evidence type="ECO:0000256" key="4">
    <source>
        <dbReference type="ARBA" id="ARBA00023136"/>
    </source>
</evidence>
<feature type="transmembrane region" description="Helical" evidence="5">
    <location>
        <begin position="221"/>
        <end position="241"/>
    </location>
</feature>
<comment type="subcellular location">
    <subcellularLocation>
        <location evidence="1">Membrane</location>
        <topology evidence="1">Multi-pass membrane protein</topology>
    </subcellularLocation>
</comment>
<keyword evidence="4 5" id="KW-0472">Membrane</keyword>
<feature type="transmembrane region" description="Helical" evidence="5">
    <location>
        <begin position="117"/>
        <end position="140"/>
    </location>
</feature>
<dbReference type="OrthoDB" id="9806785at2"/>
<feature type="transmembrane region" description="Helical" evidence="5">
    <location>
        <begin position="63"/>
        <end position="86"/>
    </location>
</feature>
<dbReference type="Proteomes" id="UP000231701">
    <property type="component" value="Chromosome"/>
</dbReference>
<evidence type="ECO:0000256" key="3">
    <source>
        <dbReference type="ARBA" id="ARBA00022989"/>
    </source>
</evidence>
<evidence type="ECO:0000313" key="7">
    <source>
        <dbReference type="Proteomes" id="UP000231701"/>
    </source>
</evidence>
<name>A0A2K8L048_MARES</name>
<feature type="transmembrane region" description="Helical" evidence="5">
    <location>
        <begin position="34"/>
        <end position="51"/>
    </location>
</feature>
<dbReference type="RefSeq" id="WP_100278393.1">
    <property type="nucleotide sequence ID" value="NZ_CP018799.1"/>
</dbReference>
<evidence type="ECO:0000256" key="2">
    <source>
        <dbReference type="ARBA" id="ARBA00022692"/>
    </source>
</evidence>
<dbReference type="InterPro" id="IPR002657">
    <property type="entry name" value="BilAc:Na_symport/Acr3"/>
</dbReference>
<feature type="transmembrane region" description="Helical" evidence="5">
    <location>
        <begin position="192"/>
        <end position="209"/>
    </location>
</feature>
<dbReference type="AlphaFoldDB" id="A0A2K8L048"/>
<dbReference type="Pfam" id="PF01758">
    <property type="entry name" value="SBF"/>
    <property type="match status" value="1"/>
</dbReference>
<dbReference type="PANTHER" id="PTHR10361:SF28">
    <property type="entry name" value="P3 PROTEIN-RELATED"/>
    <property type="match status" value="1"/>
</dbReference>
<dbReference type="Gene3D" id="1.20.1530.20">
    <property type="match status" value="1"/>
</dbReference>
<dbReference type="PANTHER" id="PTHR10361">
    <property type="entry name" value="SODIUM-BILE ACID COTRANSPORTER"/>
    <property type="match status" value="1"/>
</dbReference>